<keyword evidence="1" id="KW-1133">Transmembrane helix</keyword>
<evidence type="ECO:0000313" key="3">
    <source>
        <dbReference type="Proteomes" id="UP001217089"/>
    </source>
</evidence>
<keyword evidence="1" id="KW-0472">Membrane</keyword>
<dbReference type="EMBL" id="JARBDR010000141">
    <property type="protein sequence ID" value="KAJ8320060.1"/>
    <property type="molecule type" value="Genomic_DNA"/>
</dbReference>
<organism evidence="2 3">
    <name type="scientific">Tegillarca granosa</name>
    <name type="common">Malaysian cockle</name>
    <name type="synonym">Anadara granosa</name>
    <dbReference type="NCBI Taxonomy" id="220873"/>
    <lineage>
        <taxon>Eukaryota</taxon>
        <taxon>Metazoa</taxon>
        <taxon>Spiralia</taxon>
        <taxon>Lophotrochozoa</taxon>
        <taxon>Mollusca</taxon>
        <taxon>Bivalvia</taxon>
        <taxon>Autobranchia</taxon>
        <taxon>Pteriomorphia</taxon>
        <taxon>Arcoida</taxon>
        <taxon>Arcoidea</taxon>
        <taxon>Arcidae</taxon>
        <taxon>Tegillarca</taxon>
    </lineage>
</organism>
<name>A0ABQ9FS47_TEGGR</name>
<comment type="caution">
    <text evidence="2">The sequence shown here is derived from an EMBL/GenBank/DDBJ whole genome shotgun (WGS) entry which is preliminary data.</text>
</comment>
<evidence type="ECO:0000313" key="2">
    <source>
        <dbReference type="EMBL" id="KAJ8320060.1"/>
    </source>
</evidence>
<protein>
    <submittedName>
        <fullName evidence="2">Uncharacterized protein</fullName>
    </submittedName>
</protein>
<accession>A0ABQ9FS47</accession>
<evidence type="ECO:0000256" key="1">
    <source>
        <dbReference type="SAM" id="Phobius"/>
    </source>
</evidence>
<dbReference type="Proteomes" id="UP001217089">
    <property type="component" value="Unassembled WGS sequence"/>
</dbReference>
<keyword evidence="3" id="KW-1185">Reference proteome</keyword>
<sequence>MRYPIHIIAIVIVSIMNCTMYIMKSILLIYVVLNFYTHESDSVTLVINTFVKRSLLLDLNQVQVDKVIEKSRTFYS</sequence>
<proteinExistence type="predicted"/>
<keyword evidence="1" id="KW-0812">Transmembrane</keyword>
<gene>
    <name evidence="2" type="ORF">KUTeg_001647</name>
</gene>
<feature type="transmembrane region" description="Helical" evidence="1">
    <location>
        <begin position="7"/>
        <end position="33"/>
    </location>
</feature>
<reference evidence="2 3" key="1">
    <citation type="submission" date="2022-12" db="EMBL/GenBank/DDBJ databases">
        <title>Chromosome-level genome of Tegillarca granosa.</title>
        <authorList>
            <person name="Kim J."/>
        </authorList>
    </citation>
    <scope>NUCLEOTIDE SEQUENCE [LARGE SCALE GENOMIC DNA]</scope>
    <source>
        <strain evidence="2">Teg-2019</strain>
        <tissue evidence="2">Adductor muscle</tissue>
    </source>
</reference>